<dbReference type="OrthoDB" id="10022853at2759"/>
<dbReference type="STRING" id="318479.A0A0N4UIP7"/>
<dbReference type="PROSITE" id="PS51450">
    <property type="entry name" value="LRR"/>
    <property type="match status" value="13"/>
</dbReference>
<evidence type="ECO:0000313" key="7">
    <source>
        <dbReference type="WBParaSite" id="DME_0000748701-mRNA-1"/>
    </source>
</evidence>
<evidence type="ECO:0000256" key="1">
    <source>
        <dbReference type="ARBA" id="ARBA00022614"/>
    </source>
</evidence>
<dbReference type="GO" id="GO:0005886">
    <property type="term" value="C:plasma membrane"/>
    <property type="evidence" value="ECO:0007669"/>
    <property type="project" value="TreeGrafter"/>
</dbReference>
<evidence type="ECO:0000256" key="3">
    <source>
        <dbReference type="ARBA" id="ARBA00022737"/>
    </source>
</evidence>
<dbReference type="WBParaSite" id="DME_0000748701-mRNA-1">
    <property type="protein sequence ID" value="DME_0000748701-mRNA-1"/>
    <property type="gene ID" value="DME_0000748701"/>
</dbReference>
<dbReference type="InterPro" id="IPR003591">
    <property type="entry name" value="Leu-rich_rpt_typical-subtyp"/>
</dbReference>
<evidence type="ECO:0000313" key="5">
    <source>
        <dbReference type="Proteomes" id="UP000038040"/>
    </source>
</evidence>
<keyword evidence="1" id="KW-0433">Leucine-rich repeat</keyword>
<dbReference type="PANTHER" id="PTHR24369:SF210">
    <property type="entry name" value="CHAOPTIN-RELATED"/>
    <property type="match status" value="1"/>
</dbReference>
<sequence length="1259" mass="145748">HANCISIEIISTDLDHITHRTATNRRLRRAWIYTNFHTTPSLFNDKPSKWKQCECEELPDEQGYHVRCRRQPWLTIPTILLDEQTANISKKVRKAKMIALSIIESSLVLLSQDVFKWQNLQLLDFTHNNIEIINVNAFRGLENMLYQLILNHNSLSAIPVWSLTYLYQLRYLYLQNNMIVDLKSDMFNETYLNNLQYMHLDYNKITILPTRSLARLPLEVFTISNNRISEIEKLALSPTIWFLDLKNNVLQQIPYLAVRELKSLRMFDLEGNNITEVKPNSEVEFTTDMDLILSNNRIRILGENSFNSFQKFNKLDLSYNQISTIATSAFSSISQMRQIDLSYNKIVHMAAGTLNNVAKSLRRLNLEENQFHTLPIALQALRSLEYLNMNGNKLTKLDNRTINNLKPAISELLLAYNRFIEIPSEALDGMSKLQHLDLSKNRIKNINRLAFGRFDGRGTSLIRLNLAGNHIEKIEDPGAFLYMSSLVYLDLSYNRIVKISENAFERLEGLESLFLQNNLLHSYPKRALSHLRRLRYLLLDNNPISSLPDSVFQDNDQLERTSFSRTLLYSISDRTFPAPSVPNLKSLNFASCRIHHIASRAFYDIPNLQQLLLNDNQLTTINSWAFSSLKNLQQLNLARNHINITMEYSISDMPSLEFLSLSHNRIQYLPKSLLVGVNNLEHLDISHNRLKIFNLNFMEQKLARIKTLDLSHNNIVTFDLNAIKQSLVNLNLAYNNLQSIGNNMINDFNQLQNLDLSNNEIMEIQSNSFTACPKLTKLIITYNHLRILRKGTFAHQEFYSMLNLAHNAIAELDYNTFGDNNVQYLDLSNNELKSIPRHALKSIQSSISTLVLKRNRIRSLDLNDFSGMNNLSELILSDNHIESIEEAAFASMPKLRKLDLSHNPELSHSIEILNLADTGLFSVPKITNRGLRNLNISLNKINELSVKEVSDHKKLAILDLSHNNLKNLDVQLFNRLSEIKCLNISWNRVEEITEKHFENLYYIETLTITNMLVLHTLPQPQAFQHLRHLRNLHLHDLPIIKFYNVSKILHYLPPLRELAIEIKESSLNNQLKDIDLRLLRKITITGKQLRKIETGAFIRLRGYKIELIVRDTSIREFPPAIFNTLTGVSFLSLSLINNLLETFQPFSYTKPPVLNQHGTILHDLQLMGNPIVCDCRLKWLNQWLEYHQGIQQHLTISKNGIKCINTNNQLSNTAFKTVLLNYSQTSLKYCFKTDNNQADHRFHGFNLYFIILTIVTGRF</sequence>
<dbReference type="SMART" id="SM00365">
    <property type="entry name" value="LRR_SD22"/>
    <property type="match status" value="13"/>
</dbReference>
<dbReference type="SMART" id="SM00364">
    <property type="entry name" value="LRR_BAC"/>
    <property type="match status" value="8"/>
</dbReference>
<dbReference type="PANTHER" id="PTHR24369">
    <property type="entry name" value="ANTIGEN BSP, PUTATIVE-RELATED"/>
    <property type="match status" value="1"/>
</dbReference>
<dbReference type="InterPro" id="IPR032675">
    <property type="entry name" value="LRR_dom_sf"/>
</dbReference>
<dbReference type="Pfam" id="PF00560">
    <property type="entry name" value="LRR_1"/>
    <property type="match status" value="1"/>
</dbReference>
<evidence type="ECO:0000313" key="6">
    <source>
        <dbReference type="Proteomes" id="UP000274756"/>
    </source>
</evidence>
<dbReference type="InterPro" id="IPR001611">
    <property type="entry name" value="Leu-rich_rpt"/>
</dbReference>
<dbReference type="SUPFAM" id="SSF52058">
    <property type="entry name" value="L domain-like"/>
    <property type="match status" value="3"/>
</dbReference>
<dbReference type="Gene3D" id="3.80.10.10">
    <property type="entry name" value="Ribonuclease Inhibitor"/>
    <property type="match status" value="8"/>
</dbReference>
<dbReference type="EMBL" id="UYYG01001201">
    <property type="protein sequence ID" value="VDN60099.1"/>
    <property type="molecule type" value="Genomic_DNA"/>
</dbReference>
<keyword evidence="6" id="KW-1185">Reference proteome</keyword>
<dbReference type="SUPFAM" id="SSF52047">
    <property type="entry name" value="RNI-like"/>
    <property type="match status" value="2"/>
</dbReference>
<proteinExistence type="predicted"/>
<name>A0A0N4UIP7_DRAME</name>
<keyword evidence="3" id="KW-0677">Repeat</keyword>
<gene>
    <name evidence="4" type="ORF">DME_LOCUS10072</name>
</gene>
<dbReference type="Proteomes" id="UP000274756">
    <property type="component" value="Unassembled WGS sequence"/>
</dbReference>
<dbReference type="Pfam" id="PF13855">
    <property type="entry name" value="LRR_8"/>
    <property type="match status" value="8"/>
</dbReference>
<protein>
    <submittedName>
        <fullName evidence="7">Chaoptin</fullName>
    </submittedName>
</protein>
<dbReference type="InterPro" id="IPR026906">
    <property type="entry name" value="LRR_5"/>
</dbReference>
<evidence type="ECO:0000313" key="4">
    <source>
        <dbReference type="EMBL" id="VDN60099.1"/>
    </source>
</evidence>
<organism evidence="5 7">
    <name type="scientific">Dracunculus medinensis</name>
    <name type="common">Guinea worm</name>
    <dbReference type="NCBI Taxonomy" id="318479"/>
    <lineage>
        <taxon>Eukaryota</taxon>
        <taxon>Metazoa</taxon>
        <taxon>Ecdysozoa</taxon>
        <taxon>Nematoda</taxon>
        <taxon>Chromadorea</taxon>
        <taxon>Rhabditida</taxon>
        <taxon>Spirurina</taxon>
        <taxon>Dracunculoidea</taxon>
        <taxon>Dracunculidae</taxon>
        <taxon>Dracunculus</taxon>
    </lineage>
</organism>
<dbReference type="AlphaFoldDB" id="A0A0N4UIP7"/>
<dbReference type="Pfam" id="PF13306">
    <property type="entry name" value="LRR_5"/>
    <property type="match status" value="1"/>
</dbReference>
<dbReference type="SMART" id="SM00369">
    <property type="entry name" value="LRR_TYP"/>
    <property type="match status" value="30"/>
</dbReference>
<dbReference type="InterPro" id="IPR050541">
    <property type="entry name" value="LRR_TM_domain-containing"/>
</dbReference>
<accession>A0A0N4UIP7</accession>
<reference evidence="7" key="1">
    <citation type="submission" date="2017-02" db="UniProtKB">
        <authorList>
            <consortium name="WormBaseParasite"/>
        </authorList>
    </citation>
    <scope>IDENTIFICATION</scope>
</reference>
<evidence type="ECO:0000256" key="2">
    <source>
        <dbReference type="ARBA" id="ARBA00022729"/>
    </source>
</evidence>
<dbReference type="Proteomes" id="UP000038040">
    <property type="component" value="Unplaced"/>
</dbReference>
<reference evidence="4 6" key="2">
    <citation type="submission" date="2018-11" db="EMBL/GenBank/DDBJ databases">
        <authorList>
            <consortium name="Pathogen Informatics"/>
        </authorList>
    </citation>
    <scope>NUCLEOTIDE SEQUENCE [LARGE SCALE GENOMIC DNA]</scope>
</reference>
<keyword evidence="2" id="KW-0732">Signal</keyword>